<dbReference type="PROSITE" id="PS00895">
    <property type="entry name" value="3_HYDROXYISOBUT_DH"/>
    <property type="match status" value="1"/>
</dbReference>
<dbReference type="InterPro" id="IPR051265">
    <property type="entry name" value="HIBADH-related_NP60_sf"/>
</dbReference>
<dbReference type="InterPro" id="IPR002204">
    <property type="entry name" value="3-OH-isobutyrate_DH-rel_CS"/>
</dbReference>
<dbReference type="EC" id="1.1.-.-" evidence="5"/>
<evidence type="ECO:0000313" key="5">
    <source>
        <dbReference type="EMBL" id="MFD1535192.1"/>
    </source>
</evidence>
<accession>A0ABW4G1H0</accession>
<dbReference type="RefSeq" id="WP_343987303.1">
    <property type="nucleotide sequence ID" value="NZ_BAAAJG010000028.1"/>
</dbReference>
<dbReference type="SUPFAM" id="SSF51735">
    <property type="entry name" value="NAD(P)-binding Rossmann-fold domains"/>
    <property type="match status" value="1"/>
</dbReference>
<evidence type="ECO:0000256" key="2">
    <source>
        <dbReference type="ARBA" id="ARBA00023002"/>
    </source>
</evidence>
<name>A0ABW4G1H0_9PSEU</name>
<dbReference type="Gene3D" id="1.10.1040.10">
    <property type="entry name" value="N-(1-d-carboxylethyl)-l-norvaline Dehydrogenase, domain 2"/>
    <property type="match status" value="1"/>
</dbReference>
<dbReference type="PIRSF" id="PIRSF000103">
    <property type="entry name" value="HIBADH"/>
    <property type="match status" value="1"/>
</dbReference>
<gene>
    <name evidence="5" type="ORF">ACFSCY_37870</name>
</gene>
<dbReference type="InterPro" id="IPR048666">
    <property type="entry name" value="RedAm-like_C"/>
</dbReference>
<dbReference type="PANTHER" id="PTHR43580">
    <property type="entry name" value="OXIDOREDUCTASE GLYR1-RELATED"/>
    <property type="match status" value="1"/>
</dbReference>
<evidence type="ECO:0000259" key="3">
    <source>
        <dbReference type="Pfam" id="PF03446"/>
    </source>
</evidence>
<protein>
    <submittedName>
        <fullName evidence="5">NAD(P)-dependent oxidoreductase</fullName>
        <ecNumber evidence="5">1.1.-.-</ecNumber>
    </submittedName>
</protein>
<sequence length="296" mass="31264">MTDKTVSAKEPVTMIGLGPMGQAMVRRFLAAGHPTTVWNRTPSRADGVISEGAVRATTPAEAVAAGGPVLLSLTDYAAMYDILGDVGDALAGRDIVNLSSESPEKTRDAADWLAERGARLLVGGVMANAPMVGADGAYALFSGPRELFDAHEPLLALIGRPDYLGKDVQLAQLYYQAQLDYFLTALAALLHSIVLVGTAGVSAKDFLPYAADTVGSIAFYLEETAREVDERHYPGDDANTAMMGATADHIVAASRAAGIDTALPEAVKALYDRAIAAGRGKESWTVLSEVMRRRLP</sequence>
<dbReference type="Proteomes" id="UP001597145">
    <property type="component" value="Unassembled WGS sequence"/>
</dbReference>
<proteinExistence type="inferred from homology"/>
<dbReference type="InterPro" id="IPR015815">
    <property type="entry name" value="HIBADH-related"/>
</dbReference>
<feature type="domain" description="NADPH-dependent reductive aminase-like C-terminal" evidence="4">
    <location>
        <begin position="167"/>
        <end position="293"/>
    </location>
</feature>
<dbReference type="InterPro" id="IPR006115">
    <property type="entry name" value="6PGDH_NADP-bd"/>
</dbReference>
<evidence type="ECO:0000313" key="6">
    <source>
        <dbReference type="Proteomes" id="UP001597145"/>
    </source>
</evidence>
<dbReference type="Pfam" id="PF21761">
    <property type="entry name" value="RedAm-like_C"/>
    <property type="match status" value="1"/>
</dbReference>
<organism evidence="5 6">
    <name type="scientific">Pseudonocardia aurantiaca</name>
    <dbReference type="NCBI Taxonomy" id="75290"/>
    <lineage>
        <taxon>Bacteria</taxon>
        <taxon>Bacillati</taxon>
        <taxon>Actinomycetota</taxon>
        <taxon>Actinomycetes</taxon>
        <taxon>Pseudonocardiales</taxon>
        <taxon>Pseudonocardiaceae</taxon>
        <taxon>Pseudonocardia</taxon>
    </lineage>
</organism>
<dbReference type="Gene3D" id="3.40.50.720">
    <property type="entry name" value="NAD(P)-binding Rossmann-like Domain"/>
    <property type="match status" value="1"/>
</dbReference>
<dbReference type="InterPro" id="IPR013328">
    <property type="entry name" value="6PGD_dom2"/>
</dbReference>
<dbReference type="Pfam" id="PF03446">
    <property type="entry name" value="NAD_binding_2"/>
    <property type="match status" value="1"/>
</dbReference>
<keyword evidence="2 5" id="KW-0560">Oxidoreductase</keyword>
<comment type="caution">
    <text evidence="5">The sequence shown here is derived from an EMBL/GenBank/DDBJ whole genome shotgun (WGS) entry which is preliminary data.</text>
</comment>
<comment type="similarity">
    <text evidence="1">Belongs to the HIBADH-related family.</text>
</comment>
<evidence type="ECO:0000259" key="4">
    <source>
        <dbReference type="Pfam" id="PF21761"/>
    </source>
</evidence>
<dbReference type="PANTHER" id="PTHR43580:SF2">
    <property type="entry name" value="CYTOKINE-LIKE NUCLEAR FACTOR N-PAC"/>
    <property type="match status" value="1"/>
</dbReference>
<dbReference type="GO" id="GO:0016491">
    <property type="term" value="F:oxidoreductase activity"/>
    <property type="evidence" value="ECO:0007669"/>
    <property type="project" value="UniProtKB-KW"/>
</dbReference>
<keyword evidence="6" id="KW-1185">Reference proteome</keyword>
<feature type="domain" description="6-phosphogluconate dehydrogenase NADP-binding" evidence="3">
    <location>
        <begin position="12"/>
        <end position="160"/>
    </location>
</feature>
<dbReference type="InterPro" id="IPR036291">
    <property type="entry name" value="NAD(P)-bd_dom_sf"/>
</dbReference>
<evidence type="ECO:0000256" key="1">
    <source>
        <dbReference type="ARBA" id="ARBA00009080"/>
    </source>
</evidence>
<reference evidence="6" key="1">
    <citation type="journal article" date="2019" name="Int. J. Syst. Evol. Microbiol.">
        <title>The Global Catalogue of Microorganisms (GCM) 10K type strain sequencing project: providing services to taxonomists for standard genome sequencing and annotation.</title>
        <authorList>
            <consortium name="The Broad Institute Genomics Platform"/>
            <consortium name="The Broad Institute Genome Sequencing Center for Infectious Disease"/>
            <person name="Wu L."/>
            <person name="Ma J."/>
        </authorList>
    </citation>
    <scope>NUCLEOTIDE SEQUENCE [LARGE SCALE GENOMIC DNA]</scope>
    <source>
        <strain evidence="6">JCM 12165</strain>
    </source>
</reference>
<dbReference type="EMBL" id="JBHUCP010000051">
    <property type="protein sequence ID" value="MFD1535192.1"/>
    <property type="molecule type" value="Genomic_DNA"/>
</dbReference>